<keyword evidence="6" id="KW-1185">Reference proteome</keyword>
<comment type="caution">
    <text evidence="5">The sequence shown here is derived from an EMBL/GenBank/DDBJ whole genome shotgun (WGS) entry which is preliminary data.</text>
</comment>
<evidence type="ECO:0000313" key="6">
    <source>
        <dbReference type="Proteomes" id="UP000295301"/>
    </source>
</evidence>
<dbReference type="InterPro" id="IPR008567">
    <property type="entry name" value="BKACE"/>
</dbReference>
<comment type="cofactor">
    <cofactor evidence="1">
        <name>Zn(2+)</name>
        <dbReference type="ChEBI" id="CHEBI:29105"/>
    </cofactor>
</comment>
<dbReference type="PANTHER" id="PTHR37418:SF2">
    <property type="entry name" value="3-KETO-5-AMINOHEXANOATE CLEAVAGE ENZYME"/>
    <property type="match status" value="1"/>
</dbReference>
<keyword evidence="2" id="KW-0808">Transferase</keyword>
<dbReference type="RefSeq" id="WP_133360653.1">
    <property type="nucleotide sequence ID" value="NZ_SMUV01000070.1"/>
</dbReference>
<evidence type="ECO:0000256" key="1">
    <source>
        <dbReference type="ARBA" id="ARBA00001947"/>
    </source>
</evidence>
<dbReference type="AlphaFoldDB" id="A0A4R5UYR0"/>
<dbReference type="EMBL" id="SMUV01000070">
    <property type="protein sequence ID" value="TDK44489.1"/>
    <property type="molecule type" value="Genomic_DNA"/>
</dbReference>
<keyword evidence="4" id="KW-0862">Zinc</keyword>
<dbReference type="OrthoDB" id="9805277at2"/>
<dbReference type="GO" id="GO:0046872">
    <property type="term" value="F:metal ion binding"/>
    <property type="evidence" value="ECO:0007669"/>
    <property type="project" value="UniProtKB-KW"/>
</dbReference>
<evidence type="ECO:0000256" key="4">
    <source>
        <dbReference type="ARBA" id="ARBA00022833"/>
    </source>
</evidence>
<dbReference type="Pfam" id="PF05853">
    <property type="entry name" value="BKACE"/>
    <property type="match status" value="1"/>
</dbReference>
<gene>
    <name evidence="5" type="ORF">E1832_15370</name>
</gene>
<name>A0A4R5UYR0_9RHOB</name>
<proteinExistence type="predicted"/>
<protein>
    <submittedName>
        <fullName evidence="5">3-keto-5-aminohexanoate cleavage protein</fullName>
    </submittedName>
</protein>
<dbReference type="InterPro" id="IPR013785">
    <property type="entry name" value="Aldolase_TIM"/>
</dbReference>
<dbReference type="Proteomes" id="UP000295301">
    <property type="component" value="Unassembled WGS sequence"/>
</dbReference>
<evidence type="ECO:0000313" key="5">
    <source>
        <dbReference type="EMBL" id="TDK44489.1"/>
    </source>
</evidence>
<evidence type="ECO:0000256" key="3">
    <source>
        <dbReference type="ARBA" id="ARBA00022723"/>
    </source>
</evidence>
<dbReference type="PANTHER" id="PTHR37418">
    <property type="entry name" value="3-KETO-5-AMINOHEXANOATE CLEAVAGE ENZYME-RELATED"/>
    <property type="match status" value="1"/>
</dbReference>
<organism evidence="5 6">
    <name type="scientific">Antarcticimicrobium luteum</name>
    <dbReference type="NCBI Taxonomy" id="2547397"/>
    <lineage>
        <taxon>Bacteria</taxon>
        <taxon>Pseudomonadati</taxon>
        <taxon>Pseudomonadota</taxon>
        <taxon>Alphaproteobacteria</taxon>
        <taxon>Rhodobacterales</taxon>
        <taxon>Paracoccaceae</taxon>
        <taxon>Antarcticimicrobium</taxon>
    </lineage>
</organism>
<accession>A0A4R5UYR0</accession>
<evidence type="ECO:0000256" key="2">
    <source>
        <dbReference type="ARBA" id="ARBA00022679"/>
    </source>
</evidence>
<dbReference type="GO" id="GO:0043720">
    <property type="term" value="F:3-keto-5-aminohexanoate cleavage activity"/>
    <property type="evidence" value="ECO:0007669"/>
    <property type="project" value="InterPro"/>
</dbReference>
<reference evidence="5 6" key="1">
    <citation type="submission" date="2019-03" db="EMBL/GenBank/DDBJ databases">
        <title>Ruegeria lutea sp. nov., a novel strain, isolated from marine sediment, the Masan Bay, South Korea.</title>
        <authorList>
            <person name="Kim J."/>
            <person name="Kim D.-Y."/>
            <person name="Lee S.-S."/>
        </authorList>
    </citation>
    <scope>NUCLEOTIDE SEQUENCE [LARGE SCALE GENOMIC DNA]</scope>
    <source>
        <strain evidence="5 6">318-1</strain>
    </source>
</reference>
<sequence length="251" mass="26784">MTRPLIMVAPNGARRGKADHPALPVTIAETVETAAACLAAGAAALHLHIRDDAGRHSLDPGRYGEALAELARAVPDMRVQITTESAGIFEVPDQLDCLARLKPGWASVSVREIARAPELAARVYGTCADNGTEVQHILYDPEDAALLARWQAQGIVRPGQDSTILVLGRYATGQKATPDDLAPLLAAKPPGRWMLCAFGPAEHACLLQAARRGGDLRVGFENNLHRADGTLLHDNAESVAHLVDELKRIAV</sequence>
<dbReference type="Gene3D" id="3.20.20.70">
    <property type="entry name" value="Aldolase class I"/>
    <property type="match status" value="1"/>
</dbReference>
<keyword evidence="3" id="KW-0479">Metal-binding</keyword>